<dbReference type="Pfam" id="PF05193">
    <property type="entry name" value="Peptidase_M16_C"/>
    <property type="match status" value="1"/>
</dbReference>
<organism evidence="2 3">
    <name type="scientific">Algoriphagus halophilus</name>
    <dbReference type="NCBI Taxonomy" id="226505"/>
    <lineage>
        <taxon>Bacteria</taxon>
        <taxon>Pseudomonadati</taxon>
        <taxon>Bacteroidota</taxon>
        <taxon>Cytophagia</taxon>
        <taxon>Cytophagales</taxon>
        <taxon>Cyclobacteriaceae</taxon>
        <taxon>Algoriphagus</taxon>
    </lineage>
</organism>
<dbReference type="AlphaFoldDB" id="A0A1N6D793"/>
<evidence type="ECO:0000313" key="2">
    <source>
        <dbReference type="EMBL" id="SIN66682.1"/>
    </source>
</evidence>
<name>A0A1N6D793_9BACT</name>
<dbReference type="InterPro" id="IPR011249">
    <property type="entry name" value="Metalloenz_LuxS/M16"/>
</dbReference>
<keyword evidence="3" id="KW-1185">Reference proteome</keyword>
<reference evidence="3" key="1">
    <citation type="submission" date="2016-11" db="EMBL/GenBank/DDBJ databases">
        <authorList>
            <person name="Varghese N."/>
            <person name="Submissions S."/>
        </authorList>
    </citation>
    <scope>NUCLEOTIDE SEQUENCE [LARGE SCALE GENOMIC DNA]</scope>
    <source>
        <strain evidence="3">DSM 15292</strain>
    </source>
</reference>
<proteinExistence type="predicted"/>
<dbReference type="Proteomes" id="UP000185221">
    <property type="component" value="Unassembled WGS sequence"/>
</dbReference>
<dbReference type="STRING" id="226505.SAMN05444394_0394"/>
<dbReference type="Gene3D" id="3.30.830.10">
    <property type="entry name" value="Metalloenzyme, LuxS/M16 peptidase-like"/>
    <property type="match status" value="2"/>
</dbReference>
<accession>A0A1N6D793</accession>
<gene>
    <name evidence="2" type="ORF">SAMN05444394_0394</name>
</gene>
<evidence type="ECO:0000259" key="1">
    <source>
        <dbReference type="Pfam" id="PF05193"/>
    </source>
</evidence>
<feature type="domain" description="Peptidase M16 C-terminal" evidence="1">
    <location>
        <begin position="186"/>
        <end position="356"/>
    </location>
</feature>
<dbReference type="InterPro" id="IPR007863">
    <property type="entry name" value="Peptidase_M16_C"/>
</dbReference>
<dbReference type="GO" id="GO:0046872">
    <property type="term" value="F:metal ion binding"/>
    <property type="evidence" value="ECO:0007669"/>
    <property type="project" value="InterPro"/>
</dbReference>
<dbReference type="OrthoDB" id="9811314at2"/>
<dbReference type="RefSeq" id="WP_074223157.1">
    <property type="nucleotide sequence ID" value="NZ_FSRC01000001.1"/>
</dbReference>
<dbReference type="EMBL" id="FSRC01000001">
    <property type="protein sequence ID" value="SIN66682.1"/>
    <property type="molecule type" value="Genomic_DNA"/>
</dbReference>
<dbReference type="SUPFAM" id="SSF63411">
    <property type="entry name" value="LuxS/MPP-like metallohydrolase"/>
    <property type="match status" value="2"/>
</dbReference>
<protein>
    <submittedName>
        <fullName evidence="2">Predicted Zn-dependent peptidase</fullName>
    </submittedName>
</protein>
<evidence type="ECO:0000313" key="3">
    <source>
        <dbReference type="Proteomes" id="UP000185221"/>
    </source>
</evidence>
<sequence>MPLDRSKAPEFRIPEDFELTPPFETKLENGAKLFFNNTPNLDVVKIEVIGKGRKASLPLSQNLIPSFTLILLQEGLKGMSGEEIAEFFDFHASEVNPILSFAHEGLGLLTTKKHLEKVLPVFIDLFSEATFPLDSLEKRKSQKRLGLKLEKEKTAVRAGQLFRKALFGPEHPYGLEPIASHVDEVTQDRLKFYYEELLWQEIEIFISGNFSEQELNGLEKDLSRIPNRKATEELLFPEVITKYQWIESREAALQSSIRMGNFSIPKSHPDFIGLSVLNTILGGYFGSRLIKNIREDKGHTYGIFSSLAEIGDFEYWVISADVQKAYYQEVIDEIYFEINKLVEEPVAKDELEVVRNYMIGQMLSRFSSAFDIMDRFRAVHHSGLDLSYYFDKLSYLKTFQPEDLLKLSQKYYQNKKLIEVVVG</sequence>